<dbReference type="PROSITE" id="PS00036">
    <property type="entry name" value="BZIP_BASIC"/>
    <property type="match status" value="1"/>
</dbReference>
<keyword evidence="4" id="KW-0010">Activator</keyword>
<comment type="subcellular location">
    <subcellularLocation>
        <location evidence="1">Nucleus</location>
    </subcellularLocation>
</comment>
<dbReference type="FunFam" id="1.20.5.170:FF:000054">
    <property type="entry name" value="Cyclic AMP-responsive element-binding protein 3-like 2"/>
    <property type="match status" value="1"/>
</dbReference>
<evidence type="ECO:0000259" key="9">
    <source>
        <dbReference type="PROSITE" id="PS50217"/>
    </source>
</evidence>
<dbReference type="AlphaFoldDB" id="A0AAV2T305"/>
<feature type="region of interest" description="Disordered" evidence="8">
    <location>
        <begin position="103"/>
        <end position="141"/>
    </location>
</feature>
<keyword evidence="7" id="KW-0175">Coiled coil</keyword>
<dbReference type="PANTHER" id="PTHR46004:SF3">
    <property type="entry name" value="CYCLIC AMP RESPONSE ELEMENT-BINDING PROTEIN A"/>
    <property type="match status" value="1"/>
</dbReference>
<dbReference type="SUPFAM" id="SSF57959">
    <property type="entry name" value="Leucine zipper domain"/>
    <property type="match status" value="1"/>
</dbReference>
<dbReference type="GO" id="GO:0000981">
    <property type="term" value="F:DNA-binding transcription factor activity, RNA polymerase II-specific"/>
    <property type="evidence" value="ECO:0007669"/>
    <property type="project" value="TreeGrafter"/>
</dbReference>
<evidence type="ECO:0000256" key="6">
    <source>
        <dbReference type="ARBA" id="ARBA00023242"/>
    </source>
</evidence>
<keyword evidence="5" id="KW-0804">Transcription</keyword>
<dbReference type="Pfam" id="PF00170">
    <property type="entry name" value="bZIP_1"/>
    <property type="match status" value="1"/>
</dbReference>
<evidence type="ECO:0000256" key="4">
    <source>
        <dbReference type="ARBA" id="ARBA00023159"/>
    </source>
</evidence>
<dbReference type="PROSITE" id="PS50217">
    <property type="entry name" value="BZIP"/>
    <property type="match status" value="1"/>
</dbReference>
<feature type="coiled-coil region" evidence="7">
    <location>
        <begin position="431"/>
        <end position="489"/>
    </location>
</feature>
<dbReference type="GO" id="GO:0035497">
    <property type="term" value="F:cAMP response element binding"/>
    <property type="evidence" value="ECO:0007669"/>
    <property type="project" value="TreeGrafter"/>
</dbReference>
<organism evidence="10 11">
    <name type="scientific">Calicophoron daubneyi</name>
    <name type="common">Rumen fluke</name>
    <name type="synonym">Paramphistomum daubneyi</name>
    <dbReference type="NCBI Taxonomy" id="300641"/>
    <lineage>
        <taxon>Eukaryota</taxon>
        <taxon>Metazoa</taxon>
        <taxon>Spiralia</taxon>
        <taxon>Lophotrochozoa</taxon>
        <taxon>Platyhelminthes</taxon>
        <taxon>Trematoda</taxon>
        <taxon>Digenea</taxon>
        <taxon>Plagiorchiida</taxon>
        <taxon>Pronocephalata</taxon>
        <taxon>Paramphistomoidea</taxon>
        <taxon>Paramphistomidae</taxon>
        <taxon>Calicophoron</taxon>
    </lineage>
</organism>
<evidence type="ECO:0000256" key="8">
    <source>
        <dbReference type="SAM" id="MobiDB-lite"/>
    </source>
</evidence>
<reference evidence="10" key="1">
    <citation type="submission" date="2024-06" db="EMBL/GenBank/DDBJ databases">
        <authorList>
            <person name="Liu X."/>
            <person name="Lenzi L."/>
            <person name="Haldenby T S."/>
            <person name="Uol C."/>
        </authorList>
    </citation>
    <scope>NUCLEOTIDE SEQUENCE</scope>
</reference>
<gene>
    <name evidence="10" type="ORF">CDAUBV1_LOCUS3039</name>
</gene>
<accession>A0AAV2T305</accession>
<feature type="region of interest" description="Disordered" evidence="8">
    <location>
        <begin position="508"/>
        <end position="539"/>
    </location>
</feature>
<feature type="domain" description="BZIP" evidence="9">
    <location>
        <begin position="437"/>
        <end position="500"/>
    </location>
</feature>
<dbReference type="PANTHER" id="PTHR46004">
    <property type="entry name" value="CYCLIC AMP RESPONSE ELEMENT-BINDING PROTEIN A"/>
    <property type="match status" value="1"/>
</dbReference>
<feature type="compositionally biased region" description="Polar residues" evidence="8">
    <location>
        <begin position="121"/>
        <end position="141"/>
    </location>
</feature>
<evidence type="ECO:0000256" key="1">
    <source>
        <dbReference type="ARBA" id="ARBA00004123"/>
    </source>
</evidence>
<evidence type="ECO:0000256" key="5">
    <source>
        <dbReference type="ARBA" id="ARBA00023163"/>
    </source>
</evidence>
<dbReference type="InterPro" id="IPR046347">
    <property type="entry name" value="bZIP_sf"/>
</dbReference>
<keyword evidence="3" id="KW-0238">DNA-binding</keyword>
<evidence type="ECO:0000256" key="2">
    <source>
        <dbReference type="ARBA" id="ARBA00023015"/>
    </source>
</evidence>
<dbReference type="CDD" id="cd14689">
    <property type="entry name" value="bZIP_CREB3"/>
    <property type="match status" value="1"/>
</dbReference>
<keyword evidence="6" id="KW-0539">Nucleus</keyword>
<dbReference type="Proteomes" id="UP001497525">
    <property type="component" value="Unassembled WGS sequence"/>
</dbReference>
<evidence type="ECO:0000313" key="11">
    <source>
        <dbReference type="Proteomes" id="UP001497525"/>
    </source>
</evidence>
<name>A0AAV2T305_CALDB</name>
<dbReference type="Gene3D" id="1.20.5.170">
    <property type="match status" value="1"/>
</dbReference>
<dbReference type="InterPro" id="IPR004827">
    <property type="entry name" value="bZIP"/>
</dbReference>
<dbReference type="SMART" id="SM00338">
    <property type="entry name" value="BRLZ"/>
    <property type="match status" value="1"/>
</dbReference>
<dbReference type="EMBL" id="CAXLJL010000075">
    <property type="protein sequence ID" value="CAL5130818.1"/>
    <property type="molecule type" value="Genomic_DNA"/>
</dbReference>
<dbReference type="GO" id="GO:0005634">
    <property type="term" value="C:nucleus"/>
    <property type="evidence" value="ECO:0007669"/>
    <property type="project" value="UniProtKB-SubCell"/>
</dbReference>
<comment type="caution">
    <text evidence="10">The sequence shown here is derived from an EMBL/GenBank/DDBJ whole genome shotgun (WGS) entry which is preliminary data.</text>
</comment>
<keyword evidence="2" id="KW-0805">Transcription regulation</keyword>
<evidence type="ECO:0000256" key="7">
    <source>
        <dbReference type="SAM" id="Coils"/>
    </source>
</evidence>
<feature type="compositionally biased region" description="Low complexity" evidence="8">
    <location>
        <begin position="508"/>
        <end position="535"/>
    </location>
</feature>
<evidence type="ECO:0000313" key="10">
    <source>
        <dbReference type="EMBL" id="CAL5130818.1"/>
    </source>
</evidence>
<proteinExistence type="predicted"/>
<protein>
    <recommendedName>
        <fullName evidence="9">BZIP domain-containing protein</fullName>
    </recommendedName>
</protein>
<sequence length="798" mass="87087">MMSSDLPVVDIFNEIDTSDFCFSADEQPWMSEVFEALSESQLSQDDLLTDAVSEFMKYKPEDTDPSSSGVHEANIDGGLVGDEVEIKASLGCGSPPLVLDTYTKDSSQSSGCGSSVDSSGTPSPNDSSIIKADSPSSQTSQIITDPKFIGVNSALRKSGFETSPGPIMTRLKLDRPNQIQLKTHHGIFRNTTSLTQPSNNRVHFIVRTGPSVNSPNKNRELTFSSFRRIQTFSNPRSSSANESKVSHDCLPTPIMNKGAGGVVTFTKNTGSAFRHCSQSPNNCSNSSSDSDMREACEDEFMQSSLLDHIPGTGVSGTYDAPNSIQSYSRTKNSSEFAKNCGAFTRCGSPASRAPGISDMSYDIGSESDYLRSSRINSHQPLFRSQMNSRLRSPTGTDRAEVSQSGVLILTDEEKRTLLAEGYSIPSRLPLSKQEERNLKKVRRKIKNKISAQESRRKKKEYLEALERKVNVYSQENMDLKRRVDGLESTNRSLLGQLRLLQQLINKSKTNSSNSTTETYKSSGYTGSRTNSNIGGSSTGNGGGSASTCLMVFALCFAALLVGQPSSMQNQSSIVSGLTAGPVQHSFLNHLIKQGPGGLVSGSLSQIGYSWSKANNRESRAANLRHGRAASRLTWQNSRPNWSEVNSNARHNERVRRAHWRYMLSAHRHELRQVPDSQVDHAASPPASRSVLLGSPNEIEECAVTPRTFWSYIFGSSSETPAICKQAEYANFEMVNMDVDVANSEVGSIAELLEFNSVGFNLTNDTRTKDLASSFVDVTFPEAATNITLAFLTQSFSAS</sequence>
<feature type="compositionally biased region" description="Low complexity" evidence="8">
    <location>
        <begin position="106"/>
        <end position="120"/>
    </location>
</feature>
<evidence type="ECO:0000256" key="3">
    <source>
        <dbReference type="ARBA" id="ARBA00023125"/>
    </source>
</evidence>